<feature type="signal peptide" evidence="1">
    <location>
        <begin position="1"/>
        <end position="25"/>
    </location>
</feature>
<dbReference type="EMBL" id="LUKD01000008">
    <property type="protein sequence ID" value="KYG62544.1"/>
    <property type="molecule type" value="Genomic_DNA"/>
</dbReference>
<name>A0A161P9T2_BDEBC</name>
<dbReference type="RefSeq" id="WP_063208684.1">
    <property type="nucleotide sequence ID" value="NZ_LUKD01000008.1"/>
</dbReference>
<reference evidence="2 3" key="1">
    <citation type="submission" date="2016-03" db="EMBL/GenBank/DDBJ databases">
        <authorList>
            <person name="Ploux O."/>
        </authorList>
    </citation>
    <scope>NUCLEOTIDE SEQUENCE [LARGE SCALE GENOMIC DNA]</scope>
    <source>
        <strain evidence="2 3">EC13</strain>
    </source>
</reference>
<evidence type="ECO:0000256" key="1">
    <source>
        <dbReference type="SAM" id="SignalP"/>
    </source>
</evidence>
<evidence type="ECO:0000313" key="3">
    <source>
        <dbReference type="Proteomes" id="UP000075799"/>
    </source>
</evidence>
<keyword evidence="1" id="KW-0732">Signal</keyword>
<comment type="caution">
    <text evidence="2">The sequence shown here is derived from an EMBL/GenBank/DDBJ whole genome shotgun (WGS) entry which is preliminary data.</text>
</comment>
<gene>
    <name evidence="2" type="ORF">AZI87_14665</name>
</gene>
<dbReference type="AlphaFoldDB" id="A0A161P9T2"/>
<feature type="chain" id="PRO_5007825367" evidence="1">
    <location>
        <begin position="26"/>
        <end position="218"/>
    </location>
</feature>
<proteinExistence type="predicted"/>
<accession>A0A161P9T2</accession>
<sequence length="218" mass="24707">MTQRILWACISVLFCFFVQMKSVYAASFDNDTGISKEKLTESLAKNTDLNPEQISALIQTLQQQLGVKPEQKIPIQGYLYSAGMNWAFLLDHDTWYFDATIRDPKTNELIDMKELFICDFHNGGFKFEIAYKWMFTFIPSGVNVDELHGGVYGRGVGLVADALLGLEGSWLPAKNRKHDVFHVAIKVGVGGGLVFPKMEFKLRQINEDTKTALLRFQK</sequence>
<organism evidence="2 3">
    <name type="scientific">Bdellovibrio bacteriovorus</name>
    <dbReference type="NCBI Taxonomy" id="959"/>
    <lineage>
        <taxon>Bacteria</taxon>
        <taxon>Pseudomonadati</taxon>
        <taxon>Bdellovibrionota</taxon>
        <taxon>Bdellovibrionia</taxon>
        <taxon>Bdellovibrionales</taxon>
        <taxon>Pseudobdellovibrionaceae</taxon>
        <taxon>Bdellovibrio</taxon>
    </lineage>
</organism>
<evidence type="ECO:0000313" key="2">
    <source>
        <dbReference type="EMBL" id="KYG62544.1"/>
    </source>
</evidence>
<dbReference type="Proteomes" id="UP000075799">
    <property type="component" value="Unassembled WGS sequence"/>
</dbReference>
<protein>
    <submittedName>
        <fullName evidence="2">Uncharacterized protein</fullName>
    </submittedName>
</protein>